<sequence length="481" mass="53641">MIRTPPNYHCPSADTPLPVTPMGVGRNKMSSLNIDRSDDAMTCRCSSGSSATGETPTPQASRSSPSLEDLSDEEIKQQIKNLQRLLEKRNKNKTSKKSLFGDSPPSDGGSPLGSSPGHHKPSLEKPTQGDSLAIKPPGAQAPADTHPRSQARRYPALPARSQRAQSNALEQIQPASRSDTNSQQREKTPIEKIPPIILRDKTQRAKVSSALKRKGINFAKAQNITDGIRIYPVTEADFRSLSKYFSAEAIPFHTYQVPSEKLLNVVLRSVLTEILEEDIYNDLQERGFTPECIIRMRRPRDKAPMPLVLVKIDKKYKDIYREDRQEMEPLRSRPSDKDIYHLKEIVSLDISVEPLRSRPSVGQCFRCQRFGHAQSRCSAPRKCVACAGEHEARDCLRPKCDPATCANCGEQHPANYRGCPRFPKSRAQPQNPQRQPSPSGNRSTETHSYAHALSGARSIHRDSLIRPRPVGRPQASPTWSI</sequence>
<evidence type="ECO:0000259" key="2">
    <source>
        <dbReference type="Pfam" id="PF07530"/>
    </source>
</evidence>
<feature type="compositionally biased region" description="Polar residues" evidence="1">
    <location>
        <begin position="162"/>
        <end position="183"/>
    </location>
</feature>
<reference evidence="3 4" key="1">
    <citation type="journal article" date="2024" name="BMC Genomics">
        <title>De novo assembly and annotation of Popillia japonica's genome with initial clues to its potential as an invasive pest.</title>
        <authorList>
            <person name="Cucini C."/>
            <person name="Boschi S."/>
            <person name="Funari R."/>
            <person name="Cardaioli E."/>
            <person name="Iannotti N."/>
            <person name="Marturano G."/>
            <person name="Paoli F."/>
            <person name="Bruttini M."/>
            <person name="Carapelli A."/>
            <person name="Frati F."/>
            <person name="Nardi F."/>
        </authorList>
    </citation>
    <scope>NUCLEOTIDE SEQUENCE [LARGE SCALE GENOMIC DNA]</scope>
    <source>
        <strain evidence="3">DMR45628</strain>
    </source>
</reference>
<name>A0AAW1KFW6_POPJA</name>
<feature type="region of interest" description="Disordered" evidence="1">
    <location>
        <begin position="419"/>
        <end position="481"/>
    </location>
</feature>
<feature type="domain" description="Pre-C2HC" evidence="2">
    <location>
        <begin position="277"/>
        <end position="358"/>
    </location>
</feature>
<dbReference type="Pfam" id="PF07530">
    <property type="entry name" value="PRE_C2HC"/>
    <property type="match status" value="1"/>
</dbReference>
<feature type="compositionally biased region" description="Low complexity" evidence="1">
    <location>
        <begin position="98"/>
        <end position="116"/>
    </location>
</feature>
<accession>A0AAW1KFW6</accession>
<keyword evidence="4" id="KW-1185">Reference proteome</keyword>
<dbReference type="AlphaFoldDB" id="A0AAW1KFW6"/>
<organism evidence="3 4">
    <name type="scientific">Popillia japonica</name>
    <name type="common">Japanese beetle</name>
    <dbReference type="NCBI Taxonomy" id="7064"/>
    <lineage>
        <taxon>Eukaryota</taxon>
        <taxon>Metazoa</taxon>
        <taxon>Ecdysozoa</taxon>
        <taxon>Arthropoda</taxon>
        <taxon>Hexapoda</taxon>
        <taxon>Insecta</taxon>
        <taxon>Pterygota</taxon>
        <taxon>Neoptera</taxon>
        <taxon>Endopterygota</taxon>
        <taxon>Coleoptera</taxon>
        <taxon>Polyphaga</taxon>
        <taxon>Scarabaeiformia</taxon>
        <taxon>Scarabaeidae</taxon>
        <taxon>Rutelinae</taxon>
        <taxon>Popillia</taxon>
    </lineage>
</organism>
<feature type="compositionally biased region" description="Low complexity" evidence="1">
    <location>
        <begin position="425"/>
        <end position="439"/>
    </location>
</feature>
<evidence type="ECO:0000313" key="4">
    <source>
        <dbReference type="Proteomes" id="UP001458880"/>
    </source>
</evidence>
<gene>
    <name evidence="3" type="ORF">QE152_g24385</name>
</gene>
<proteinExistence type="predicted"/>
<dbReference type="InterPro" id="IPR006579">
    <property type="entry name" value="Pre_C2HC_dom"/>
</dbReference>
<dbReference type="EMBL" id="JASPKY010000247">
    <property type="protein sequence ID" value="KAK9717082.1"/>
    <property type="molecule type" value="Genomic_DNA"/>
</dbReference>
<feature type="region of interest" description="Disordered" evidence="1">
    <location>
        <begin position="1"/>
        <end position="191"/>
    </location>
</feature>
<dbReference type="Proteomes" id="UP001458880">
    <property type="component" value="Unassembled WGS sequence"/>
</dbReference>
<protein>
    <submittedName>
        <fullName evidence="3">Zinc finger associated protein</fullName>
    </submittedName>
</protein>
<comment type="caution">
    <text evidence="3">The sequence shown here is derived from an EMBL/GenBank/DDBJ whole genome shotgun (WGS) entry which is preliminary data.</text>
</comment>
<evidence type="ECO:0000313" key="3">
    <source>
        <dbReference type="EMBL" id="KAK9717082.1"/>
    </source>
</evidence>
<feature type="compositionally biased region" description="Polar residues" evidence="1">
    <location>
        <begin position="44"/>
        <end position="60"/>
    </location>
</feature>
<dbReference type="PANTHER" id="PTHR33273:SF2">
    <property type="entry name" value="ENDONUCLEASE_EXONUCLEASE_PHOSPHATASE DOMAIN-CONTAINING PROTEIN"/>
    <property type="match status" value="1"/>
</dbReference>
<dbReference type="PANTHER" id="PTHR33273">
    <property type="entry name" value="DOMAIN-CONTAINING PROTEIN, PUTATIVE-RELATED"/>
    <property type="match status" value="1"/>
</dbReference>
<evidence type="ECO:0000256" key="1">
    <source>
        <dbReference type="SAM" id="MobiDB-lite"/>
    </source>
</evidence>